<gene>
    <name evidence="2" type="ORF">J2X19_004691</name>
</gene>
<comment type="caution">
    <text evidence="2">The sequence shown here is derived from an EMBL/GenBank/DDBJ whole genome shotgun (WGS) entry which is preliminary data.</text>
</comment>
<organism evidence="2 3">
    <name type="scientific">Rhodoferax ferrireducens</name>
    <dbReference type="NCBI Taxonomy" id="192843"/>
    <lineage>
        <taxon>Bacteria</taxon>
        <taxon>Pseudomonadati</taxon>
        <taxon>Pseudomonadota</taxon>
        <taxon>Betaproteobacteria</taxon>
        <taxon>Burkholderiales</taxon>
        <taxon>Comamonadaceae</taxon>
        <taxon>Rhodoferax</taxon>
    </lineage>
</organism>
<reference evidence="2 3" key="1">
    <citation type="submission" date="2023-07" db="EMBL/GenBank/DDBJ databases">
        <title>Sorghum-associated microbial communities from plants grown in Nebraska, USA.</title>
        <authorList>
            <person name="Schachtman D."/>
        </authorList>
    </citation>
    <scope>NUCLEOTIDE SEQUENCE [LARGE SCALE GENOMIC DNA]</scope>
    <source>
        <strain evidence="2 3">BE313</strain>
    </source>
</reference>
<accession>A0ABU2CF61</accession>
<keyword evidence="3" id="KW-1185">Reference proteome</keyword>
<proteinExistence type="predicted"/>
<feature type="region of interest" description="Disordered" evidence="1">
    <location>
        <begin position="53"/>
        <end position="91"/>
    </location>
</feature>
<dbReference type="Proteomes" id="UP001180487">
    <property type="component" value="Unassembled WGS sequence"/>
</dbReference>
<sequence>MFKIYWTDENNQARGQETAELAQALQITKDKRDAGYSFVTMVSENLQHVGKQGVDSVVGGKTPDGQAYDWSKAGRAGMPRRNDRVITQKDN</sequence>
<dbReference type="EMBL" id="JAVDXT010000006">
    <property type="protein sequence ID" value="MDR7379989.1"/>
    <property type="molecule type" value="Genomic_DNA"/>
</dbReference>
<evidence type="ECO:0000256" key="1">
    <source>
        <dbReference type="SAM" id="MobiDB-lite"/>
    </source>
</evidence>
<feature type="compositionally biased region" description="Basic and acidic residues" evidence="1">
    <location>
        <begin position="80"/>
        <end position="91"/>
    </location>
</feature>
<evidence type="ECO:0000313" key="2">
    <source>
        <dbReference type="EMBL" id="MDR7379989.1"/>
    </source>
</evidence>
<protein>
    <submittedName>
        <fullName evidence="2">Uncharacterized protein</fullName>
    </submittedName>
</protein>
<dbReference type="RefSeq" id="WP_116608841.1">
    <property type="nucleotide sequence ID" value="NZ_JAVDXT010000006.1"/>
</dbReference>
<name>A0ABU2CF61_9BURK</name>
<evidence type="ECO:0000313" key="3">
    <source>
        <dbReference type="Proteomes" id="UP001180487"/>
    </source>
</evidence>